<dbReference type="EMBL" id="JABANP010000290">
    <property type="protein sequence ID" value="KAF4684859.1"/>
    <property type="molecule type" value="Genomic_DNA"/>
</dbReference>
<evidence type="ECO:0008006" key="3">
    <source>
        <dbReference type="Google" id="ProtNLM"/>
    </source>
</evidence>
<dbReference type="InterPro" id="IPR032675">
    <property type="entry name" value="LRR_dom_sf"/>
</dbReference>
<dbReference type="SUPFAM" id="SSF52047">
    <property type="entry name" value="RNI-like"/>
    <property type="match status" value="2"/>
</dbReference>
<dbReference type="InterPro" id="IPR036047">
    <property type="entry name" value="F-box-like_dom_sf"/>
</dbReference>
<reference evidence="1 2" key="1">
    <citation type="submission" date="2020-04" db="EMBL/GenBank/DDBJ databases">
        <title>Perkinsus olseni comparative genomics.</title>
        <authorList>
            <person name="Bogema D.R."/>
        </authorList>
    </citation>
    <scope>NUCLEOTIDE SEQUENCE [LARGE SCALE GENOMIC DNA]</scope>
    <source>
        <strain evidence="1">00978-12</strain>
    </source>
</reference>
<dbReference type="PANTHER" id="PTHR38926">
    <property type="entry name" value="F-BOX DOMAIN CONTAINING PROTEIN, EXPRESSED"/>
    <property type="match status" value="1"/>
</dbReference>
<proteinExistence type="predicted"/>
<evidence type="ECO:0000313" key="2">
    <source>
        <dbReference type="Proteomes" id="UP000541610"/>
    </source>
</evidence>
<dbReference type="Proteomes" id="UP000541610">
    <property type="component" value="Unassembled WGS sequence"/>
</dbReference>
<dbReference type="SUPFAM" id="SSF81383">
    <property type="entry name" value="F-box domain"/>
    <property type="match status" value="2"/>
</dbReference>
<accession>A0A7J6NLU6</accession>
<sequence>MSSSIDGLILEHILPWLISDVTSAVRMASVCSSWRRAVMDYLRYEGTRTGYGVLNLTLRPGMVRGAPKAIRETYGRYIGEIVCPMRGESGELQKLLEDGDTPNLRTLASRSLHLSDRHLHSLSKLLQLDLSFHDDLDDEDLSLCCGCLPHLTELLVQWTRVEGKGWLDDETKGRPWRVLRLDQTNVPLHLVVAVCMCAGGSLVGLGFTELHNRSIVEVGKLGDAFATCTHLEELYFSCLVERDLVMRVWPSSSSLRVLCLKDVSIKQDFFYTKLIVILVRESLTELFASTLFVESSTGDVDSVQMSGLVFSRISFMLPPPIDGLVLEHILPWLMSDVTSAARMASVCSSWRRAVMDYLRYEETRTGYGVLKLAIRPGMGRDSLKAVVETYGRYTGEIVGPIGKEPWELREVLESGAALNLRTLSSRSLPLSRRLWVGLSKLVRLDFSFHCDLCDEDLSICCGSLPHLTELQVQWTRVEGKGWLDDETKRRPWRVLRLDETNVPLSLIADASNWAGESLLELGVSIAPIQVIRPGHPHLWEAIERCRNLRELRISSLIFPIRRLEIQIFPLPSTLRVMCLTDIPIVPNFFYNGLISCVSLHRFDMVGSYLRAPEEELEDMFRWLGSNACLRWVDLSEARNTTDGYLACFVEGLKAISPAPLNVLKLAGWSITEGMLCDVLSGCPNITTLDVRSSLVAADVTAFVHGLLSKRILRLPNGDVQFRCPVHGTFVAKNGDINDEFVSLLDAGGWVWQMRREPTYGLQIIDGLGNLVGSFCGEGPTGRCTVEAFTGARASSV</sequence>
<name>A0A7J6NLU6_PEROL</name>
<dbReference type="Gene3D" id="3.80.10.10">
    <property type="entry name" value="Ribonuclease Inhibitor"/>
    <property type="match status" value="2"/>
</dbReference>
<evidence type="ECO:0000313" key="1">
    <source>
        <dbReference type="EMBL" id="KAF4684859.1"/>
    </source>
</evidence>
<dbReference type="PANTHER" id="PTHR38926:SF5">
    <property type="entry name" value="F-BOX AND LEUCINE-RICH REPEAT PROTEIN 6"/>
    <property type="match status" value="1"/>
</dbReference>
<protein>
    <recommendedName>
        <fullName evidence="3">F-box domain-containing protein</fullName>
    </recommendedName>
</protein>
<gene>
    <name evidence="1" type="ORF">FOZ60_007269</name>
</gene>
<organism evidence="1 2">
    <name type="scientific">Perkinsus olseni</name>
    <name type="common">Perkinsus atlanticus</name>
    <dbReference type="NCBI Taxonomy" id="32597"/>
    <lineage>
        <taxon>Eukaryota</taxon>
        <taxon>Sar</taxon>
        <taxon>Alveolata</taxon>
        <taxon>Perkinsozoa</taxon>
        <taxon>Perkinsea</taxon>
        <taxon>Perkinsida</taxon>
        <taxon>Perkinsidae</taxon>
        <taxon>Perkinsus</taxon>
    </lineage>
</organism>
<dbReference type="AlphaFoldDB" id="A0A7J6NLU6"/>
<comment type="caution">
    <text evidence="1">The sequence shown here is derived from an EMBL/GenBank/DDBJ whole genome shotgun (WGS) entry which is preliminary data.</text>
</comment>